<dbReference type="InterPro" id="IPR013105">
    <property type="entry name" value="TPR_2"/>
</dbReference>
<evidence type="ECO:0000256" key="3">
    <source>
        <dbReference type="PROSITE-ProRule" id="PRU00339"/>
    </source>
</evidence>
<dbReference type="Proteomes" id="UP000001476">
    <property type="component" value="Chromosome"/>
</dbReference>
<sequence length="278" mass="32135">MENIMGKMILCRGRQTDKPLVIEGTGMRLYTAEELCYYIYNNIYLIGQDFINGRLIEFLRQTGEEELSERIRSLSEKKAGLAEMLVTILKTVDYYSVSDIEKLRETLNTLGRQNVCERLKSRGDGYLANECFFSAVKCYESIINEYKGNGLSGSEYAKVYHNLGTAYARMFMYKKAVKYYDEAYAIGQHEESRKCSIAAGMLAGRNSGPVNVDATEDEYVINREIETLMDNARYSDEYRQIEQIEALKQQGMMKEFNNAIDSELVKWKNDYMKYSKTF</sequence>
<keyword evidence="2 3" id="KW-0802">TPR repeat</keyword>
<evidence type="ECO:0000256" key="2">
    <source>
        <dbReference type="ARBA" id="ARBA00022803"/>
    </source>
</evidence>
<accession>C4Z1H9</accession>
<dbReference type="SUPFAM" id="SSF48452">
    <property type="entry name" value="TPR-like"/>
    <property type="match status" value="1"/>
</dbReference>
<feature type="repeat" description="TPR" evidence="3">
    <location>
        <begin position="157"/>
        <end position="190"/>
    </location>
</feature>
<evidence type="ECO:0000256" key="1">
    <source>
        <dbReference type="ARBA" id="ARBA00022737"/>
    </source>
</evidence>
<keyword evidence="1" id="KW-0677">Repeat</keyword>
<dbReference type="EMBL" id="CP001104">
    <property type="protein sequence ID" value="ACR72340.1"/>
    <property type="molecule type" value="Genomic_DNA"/>
</dbReference>
<dbReference type="STRING" id="515620.EUBELI_01345"/>
<keyword evidence="5" id="KW-1185">Reference proteome</keyword>
<dbReference type="KEGG" id="eel:EUBELI_01345"/>
<evidence type="ECO:0000313" key="5">
    <source>
        <dbReference type="Proteomes" id="UP000001476"/>
    </source>
</evidence>
<proteinExistence type="predicted"/>
<reference evidence="4 5" key="1">
    <citation type="journal article" date="2009" name="Proc. Natl. Acad. Sci. U.S.A.">
        <title>Characterizing a model human gut microbiota composed of members of its two dominant bacterial phyla.</title>
        <authorList>
            <person name="Mahowald M.A."/>
            <person name="Rey F.E."/>
            <person name="Seedorf H."/>
            <person name="Turnbaugh P.J."/>
            <person name="Fulton R.S."/>
            <person name="Wollam A."/>
            <person name="Shah N."/>
            <person name="Wang C."/>
            <person name="Magrini V."/>
            <person name="Wilson R.K."/>
            <person name="Cantarel B.L."/>
            <person name="Coutinho P.M."/>
            <person name="Henrissat B."/>
            <person name="Crock L.W."/>
            <person name="Russell A."/>
            <person name="Verberkmoes N.C."/>
            <person name="Hettich R.L."/>
            <person name="Gordon J.I."/>
        </authorList>
    </citation>
    <scope>NUCLEOTIDE SEQUENCE [LARGE SCALE GENOMIC DNA]</scope>
    <source>
        <strain evidence="5">ATCC 27750 / DSM 3376 / VPI C15-48 / C15-B4</strain>
    </source>
</reference>
<name>C4Z1H9_LACE2</name>
<dbReference type="eggNOG" id="ENOG5031XPQ">
    <property type="taxonomic scope" value="Bacteria"/>
</dbReference>
<dbReference type="Pfam" id="PF07719">
    <property type="entry name" value="TPR_2"/>
    <property type="match status" value="1"/>
</dbReference>
<dbReference type="PROSITE" id="PS50005">
    <property type="entry name" value="TPR"/>
    <property type="match status" value="1"/>
</dbReference>
<organism evidence="4 5">
    <name type="scientific">Lachnospira eligens (strain ATCC 27750 / DSM 3376 / VPI C15-48 / C15-B4)</name>
    <name type="common">Eubacterium eligens</name>
    <dbReference type="NCBI Taxonomy" id="515620"/>
    <lineage>
        <taxon>Bacteria</taxon>
        <taxon>Bacillati</taxon>
        <taxon>Bacillota</taxon>
        <taxon>Clostridia</taxon>
        <taxon>Lachnospirales</taxon>
        <taxon>Lachnospiraceae</taxon>
        <taxon>Lachnospira</taxon>
    </lineage>
</organism>
<gene>
    <name evidence="4" type="ordered locus">EUBELI_01345</name>
</gene>
<evidence type="ECO:0000313" key="4">
    <source>
        <dbReference type="EMBL" id="ACR72340.1"/>
    </source>
</evidence>
<dbReference type="InterPro" id="IPR019734">
    <property type="entry name" value="TPR_rpt"/>
</dbReference>
<dbReference type="Gene3D" id="1.25.40.10">
    <property type="entry name" value="Tetratricopeptide repeat domain"/>
    <property type="match status" value="1"/>
</dbReference>
<dbReference type="SMART" id="SM00028">
    <property type="entry name" value="TPR"/>
    <property type="match status" value="2"/>
</dbReference>
<dbReference type="InterPro" id="IPR011990">
    <property type="entry name" value="TPR-like_helical_dom_sf"/>
</dbReference>
<dbReference type="HOGENOM" id="CLU_085956_0_0_9"/>
<dbReference type="AlphaFoldDB" id="C4Z1H9"/>
<protein>
    <submittedName>
        <fullName evidence="4">Uncharacterized protein</fullName>
    </submittedName>
</protein>